<dbReference type="RefSeq" id="WP_071565228.1">
    <property type="nucleotide sequence ID" value="NZ_MIQH01001060.1"/>
</dbReference>
<accession>A0A1J5TSH5</accession>
<dbReference type="Pfam" id="PF04851">
    <property type="entry name" value="ResIII"/>
    <property type="match status" value="1"/>
</dbReference>
<proteinExistence type="predicted"/>
<dbReference type="GO" id="GO:0003677">
    <property type="term" value="F:DNA binding"/>
    <property type="evidence" value="ECO:0007669"/>
    <property type="project" value="InterPro"/>
</dbReference>
<comment type="caution">
    <text evidence="3">The sequence shown here is derived from an EMBL/GenBank/DDBJ whole genome shotgun (WGS) entry which is preliminary data.</text>
</comment>
<dbReference type="GO" id="GO:0005524">
    <property type="term" value="F:ATP binding"/>
    <property type="evidence" value="ECO:0007669"/>
    <property type="project" value="InterPro"/>
</dbReference>
<dbReference type="Pfam" id="PF19778">
    <property type="entry name" value="RE_endonuc"/>
    <property type="match status" value="1"/>
</dbReference>
<feature type="domain" description="Helicase/UvrB N-terminal" evidence="1">
    <location>
        <begin position="6"/>
        <end position="241"/>
    </location>
</feature>
<dbReference type="PANTHER" id="PTHR47396:SF1">
    <property type="entry name" value="ATP-DEPENDENT HELICASE IRC3-RELATED"/>
    <property type="match status" value="1"/>
</dbReference>
<dbReference type="AlphaFoldDB" id="A0A1J5TSH5"/>
<dbReference type="InterPro" id="IPR045572">
    <property type="entry name" value="RE_endonuc_C"/>
</dbReference>
<sequence length="863" mass="99707">MKIQYETLDYQTDAINSVVDLFDNDNRFIPKDNEFRLDDFGVVANQLHLDKDRLISNLSNIQKCNLEQRDIKIDRHNLRDFSVEMETGTGKTYVYLKTIFSLNQKFGLSKFIIIVPSVAVREGVLKTLSSIEQHFYKTFNVYADVFPYEGDSKRKIHLLKTFASNHNLSILVMSIQAFNSDNNIINESMRDDTFGEKMMDMIAKTQPALILDEPQNMESDLSKSAIGSLNPIFKLRYSATHKNLYNLVYSLSPFVAYNKGLVKKIEIASVTKEDANAVVFEVQKIITKRGEKPKIKVKLEVKDKKTGGYAYKTLHLKLNDDVFRKTHNEKYKDWFIEEISTAKNGVEVSGGVFFSIHEIQDQDKTDIFRVQIRETIKNHFEKQASLGDDIKVLSLFFIDKVKNYVNDGLIRQIFEAEFEALKSGSEFFKNKAVEKVHNGYFSKSGKNFKDTKGNSKNDKDAYDLIMKDKERLLSFAEDTCFIFSHSALKEGWDNPNIFTICTLNETTSMMKKRQEIGRGMRLCLDKNGKRIYDTRINKLVVVPNESYQDYVASLQTEFDESGQNSVLPLAQNRRKTVKFKKQFATNDENFKILWQKIKQKTHYAISLDSDDLITKTIHNINKNLTAEQVVIKVERQDVIMEEHKVQTIYNSEKVGARINTHYQISHLVSTLERESGLTKKTILSILEGIDDLDYVFDSPQGFIRNVSAMIKNTLKDELLNGIQYFKVDDCWNMSLFSDIETYEDKVVTCNKSIYEETIFDSDGEKKFAQSLDASDKVKVFAKMPSWFVVDTPIGTYNPDWAIVWEEDHQEKLYLVRETKFVNNLQDSLRDAEKDKIICAEKHFDAINIDFKVSTNCQLNDLLD</sequence>
<dbReference type="GO" id="GO:0005829">
    <property type="term" value="C:cytosol"/>
    <property type="evidence" value="ECO:0007669"/>
    <property type="project" value="TreeGrafter"/>
</dbReference>
<name>A0A1J5TSH5_9GAMM</name>
<dbReference type="InterPro" id="IPR027417">
    <property type="entry name" value="P-loop_NTPase"/>
</dbReference>
<dbReference type="InterPro" id="IPR006935">
    <property type="entry name" value="Helicase/UvrB_N"/>
</dbReference>
<feature type="domain" description="Type III restriction enzyme C-terminal endonuclease" evidence="2">
    <location>
        <begin position="750"/>
        <end position="855"/>
    </location>
</feature>
<evidence type="ECO:0000313" key="3">
    <source>
        <dbReference type="EMBL" id="OIR23856.1"/>
    </source>
</evidence>
<dbReference type="Gene3D" id="3.40.50.300">
    <property type="entry name" value="P-loop containing nucleotide triphosphate hydrolases"/>
    <property type="match status" value="2"/>
</dbReference>
<gene>
    <name evidence="3" type="ORF">BGC33_14130</name>
</gene>
<dbReference type="EMBL" id="MIQH01001060">
    <property type="protein sequence ID" value="OIR23856.1"/>
    <property type="molecule type" value="Genomic_DNA"/>
</dbReference>
<evidence type="ECO:0000259" key="1">
    <source>
        <dbReference type="Pfam" id="PF04851"/>
    </source>
</evidence>
<evidence type="ECO:0000313" key="4">
    <source>
        <dbReference type="Proteomes" id="UP000182798"/>
    </source>
</evidence>
<evidence type="ECO:0000259" key="2">
    <source>
        <dbReference type="Pfam" id="PF19778"/>
    </source>
</evidence>
<dbReference type="OrthoDB" id="9804145at2"/>
<dbReference type="PANTHER" id="PTHR47396">
    <property type="entry name" value="TYPE I RESTRICTION ENZYME ECOKI R PROTEIN"/>
    <property type="match status" value="1"/>
</dbReference>
<organism evidence="3 4">
    <name type="scientific">Bathymodiolus thermophilus thioautotrophic gill symbiont</name>
    <dbReference type="NCBI Taxonomy" id="2360"/>
    <lineage>
        <taxon>Bacteria</taxon>
        <taxon>Pseudomonadati</taxon>
        <taxon>Pseudomonadota</taxon>
        <taxon>Gammaproteobacteria</taxon>
        <taxon>sulfur-oxidizing symbionts</taxon>
    </lineage>
</organism>
<dbReference type="SUPFAM" id="SSF52540">
    <property type="entry name" value="P-loop containing nucleoside triphosphate hydrolases"/>
    <property type="match status" value="2"/>
</dbReference>
<reference evidence="4" key="1">
    <citation type="submission" date="2016-09" db="EMBL/GenBank/DDBJ databases">
        <title>Genome Sequence of Bathymodiolus thermophilus sulfur-oxidizing gill endosymbiont.</title>
        <authorList>
            <person name="Ponnudurai R."/>
            <person name="Kleiner M."/>
            <person name="Sayavedra L."/>
            <person name="Thuermer A."/>
            <person name="Felbeck H."/>
            <person name="Schlueter R."/>
            <person name="Schweder T."/>
            <person name="Markert S."/>
        </authorList>
    </citation>
    <scope>NUCLEOTIDE SEQUENCE [LARGE SCALE GENOMIC DNA]</scope>
    <source>
        <strain evidence="4">BAT/CrabSpa'14</strain>
    </source>
</reference>
<protein>
    <submittedName>
        <fullName evidence="3">Uncharacterized protein</fullName>
    </submittedName>
</protein>
<dbReference type="Proteomes" id="UP000182798">
    <property type="component" value="Unassembled WGS sequence"/>
</dbReference>
<dbReference type="GO" id="GO:0015668">
    <property type="term" value="F:type III site-specific deoxyribonuclease activity"/>
    <property type="evidence" value="ECO:0007669"/>
    <property type="project" value="InterPro"/>
</dbReference>
<dbReference type="REBASE" id="230405">
    <property type="entry name" value="BthBATORF14115P"/>
</dbReference>
<dbReference type="InterPro" id="IPR050742">
    <property type="entry name" value="Helicase_Restrict-Modif_Enz"/>
</dbReference>